<feature type="transmembrane region" description="Helical" evidence="7">
    <location>
        <begin position="29"/>
        <end position="47"/>
    </location>
</feature>
<evidence type="ECO:0000259" key="8">
    <source>
        <dbReference type="Pfam" id="PF05140"/>
    </source>
</evidence>
<feature type="domain" description="ResB-like" evidence="8">
    <location>
        <begin position="28"/>
        <end position="443"/>
    </location>
</feature>
<reference evidence="9 10" key="1">
    <citation type="submission" date="2018-11" db="EMBL/GenBank/DDBJ databases">
        <title>Sequencing the genomes of 1000 actinobacteria strains.</title>
        <authorList>
            <person name="Klenk H.-P."/>
        </authorList>
    </citation>
    <scope>NUCLEOTIDE SEQUENCE [LARGE SCALE GENOMIC DNA]</scope>
    <source>
        <strain evidence="9 10">DSM 10546</strain>
    </source>
</reference>
<dbReference type="PANTHER" id="PTHR31566:SF0">
    <property type="entry name" value="CYTOCHROME C BIOGENESIS PROTEIN CCS1, CHLOROPLASTIC"/>
    <property type="match status" value="1"/>
</dbReference>
<dbReference type="Proteomes" id="UP000275749">
    <property type="component" value="Unassembled WGS sequence"/>
</dbReference>
<sequence>MSTAVASGGDISPKDLFRRIYRLFHNKRFGLWLIFAMTFLSLVGVLFDQVPAEVRADPGRYREFLEQVHPKFRGWTYPLSMMGVFHMFSSWPFRIVNLLLVLSIIACTTHRLPTLWRNATKPHTHVREGFFDHARTHRTSVVAGDAQQLYAEAKSKLAAKRFRVIEDNRDATEGLNLYADRYRWMPLGTALAHTAFCLILLGVLVTNNTGFHEEEFTVPIGMGPQAVGHGTNLAVEAKSFTDSYHDDGSPMDYAADVVLWEDGKPVKEHLLKVNSPLKQGRIMFNQSYFGFAADMTVKDAAGKEILHTGVPLQYATDDQLQNYGRQALPDGRMIVVIAPASGQIDAQIGPGQVMVDLYDADRKPVDSQVLSQGKPLTMDGLQVTFNRERQFTGLMVSKDNGAPLVWLGSLLLVLGMLSTMFFRHQRLWLRIHPDAAGNTLRIGSPDKHDILFEAEVTRFVESLGGRTTATSHDAHEERDVAVPEDDDVVPALFGSRTADDTTPLTPPDTTYPTPEPVEGTTTGSKNA</sequence>
<feature type="compositionally biased region" description="Basic and acidic residues" evidence="6">
    <location>
        <begin position="472"/>
        <end position="481"/>
    </location>
</feature>
<evidence type="ECO:0000256" key="2">
    <source>
        <dbReference type="ARBA" id="ARBA00022692"/>
    </source>
</evidence>
<keyword evidence="4 7" id="KW-1133">Transmembrane helix</keyword>
<name>A0A3N1ZWN9_9ACTN</name>
<feature type="compositionally biased region" description="Low complexity" evidence="6">
    <location>
        <begin position="500"/>
        <end position="527"/>
    </location>
</feature>
<evidence type="ECO:0000256" key="4">
    <source>
        <dbReference type="ARBA" id="ARBA00022989"/>
    </source>
</evidence>
<evidence type="ECO:0000256" key="6">
    <source>
        <dbReference type="SAM" id="MobiDB-lite"/>
    </source>
</evidence>
<dbReference type="PANTHER" id="PTHR31566">
    <property type="entry name" value="CYTOCHROME C BIOGENESIS PROTEIN CCS1, CHLOROPLASTIC"/>
    <property type="match status" value="1"/>
</dbReference>
<dbReference type="RefSeq" id="WP_123575633.1">
    <property type="nucleotide sequence ID" value="NZ_RKHG01000001.1"/>
</dbReference>
<dbReference type="GO" id="GO:0016020">
    <property type="term" value="C:membrane"/>
    <property type="evidence" value="ECO:0007669"/>
    <property type="project" value="UniProtKB-SubCell"/>
</dbReference>
<keyword evidence="3" id="KW-0201">Cytochrome c-type biogenesis</keyword>
<evidence type="ECO:0000256" key="1">
    <source>
        <dbReference type="ARBA" id="ARBA00004141"/>
    </source>
</evidence>
<evidence type="ECO:0000256" key="5">
    <source>
        <dbReference type="ARBA" id="ARBA00023136"/>
    </source>
</evidence>
<feature type="transmembrane region" description="Helical" evidence="7">
    <location>
        <begin position="184"/>
        <end position="205"/>
    </location>
</feature>
<dbReference type="EMBL" id="RKHG01000001">
    <property type="protein sequence ID" value="ROR54572.1"/>
    <property type="molecule type" value="Genomic_DNA"/>
</dbReference>
<keyword evidence="5 7" id="KW-0472">Membrane</keyword>
<organism evidence="9 10">
    <name type="scientific">Luteococcus japonicus</name>
    <dbReference type="NCBI Taxonomy" id="33984"/>
    <lineage>
        <taxon>Bacteria</taxon>
        <taxon>Bacillati</taxon>
        <taxon>Actinomycetota</taxon>
        <taxon>Actinomycetes</taxon>
        <taxon>Propionibacteriales</taxon>
        <taxon>Propionibacteriaceae</taxon>
        <taxon>Luteococcus</taxon>
    </lineage>
</organism>
<comment type="caution">
    <text evidence="9">The sequence shown here is derived from an EMBL/GenBank/DDBJ whole genome shotgun (WGS) entry which is preliminary data.</text>
</comment>
<feature type="transmembrane region" description="Helical" evidence="7">
    <location>
        <begin position="404"/>
        <end position="422"/>
    </location>
</feature>
<dbReference type="InterPro" id="IPR007816">
    <property type="entry name" value="ResB-like_domain"/>
</dbReference>
<dbReference type="AlphaFoldDB" id="A0A3N1ZWN9"/>
<dbReference type="InterPro" id="IPR023494">
    <property type="entry name" value="Cyt_c_bgen_Ccs1/CcsB/ResB"/>
</dbReference>
<proteinExistence type="predicted"/>
<accession>A0A3N1ZWN9</accession>
<feature type="region of interest" description="Disordered" evidence="6">
    <location>
        <begin position="465"/>
        <end position="527"/>
    </location>
</feature>
<evidence type="ECO:0000256" key="7">
    <source>
        <dbReference type="SAM" id="Phobius"/>
    </source>
</evidence>
<dbReference type="Pfam" id="PF05140">
    <property type="entry name" value="ResB"/>
    <property type="match status" value="1"/>
</dbReference>
<evidence type="ECO:0000313" key="9">
    <source>
        <dbReference type="EMBL" id="ROR54572.1"/>
    </source>
</evidence>
<evidence type="ECO:0000313" key="10">
    <source>
        <dbReference type="Proteomes" id="UP000275749"/>
    </source>
</evidence>
<feature type="transmembrane region" description="Helical" evidence="7">
    <location>
        <begin position="91"/>
        <end position="112"/>
    </location>
</feature>
<gene>
    <name evidence="9" type="ORF">EDD41_1795</name>
</gene>
<protein>
    <submittedName>
        <fullName evidence="9">Cytochrome c biogenesis protein</fullName>
    </submittedName>
</protein>
<keyword evidence="2 7" id="KW-0812">Transmembrane</keyword>
<dbReference type="GO" id="GO:0017004">
    <property type="term" value="P:cytochrome complex assembly"/>
    <property type="evidence" value="ECO:0007669"/>
    <property type="project" value="UniProtKB-KW"/>
</dbReference>
<comment type="subcellular location">
    <subcellularLocation>
        <location evidence="1">Membrane</location>
        <topology evidence="1">Multi-pass membrane protein</topology>
    </subcellularLocation>
</comment>
<evidence type="ECO:0000256" key="3">
    <source>
        <dbReference type="ARBA" id="ARBA00022748"/>
    </source>
</evidence>